<dbReference type="RefSeq" id="WP_046521612.1">
    <property type="nucleotide sequence ID" value="NZ_CP010848.1"/>
</dbReference>
<dbReference type="EMBL" id="LBFI01000024">
    <property type="protein sequence ID" value="KKM46357.1"/>
    <property type="molecule type" value="Genomic_DNA"/>
</dbReference>
<dbReference type="GeneID" id="93667589"/>
<feature type="domain" description="Fido" evidence="1">
    <location>
        <begin position="11"/>
        <end position="88"/>
    </location>
</feature>
<dbReference type="Pfam" id="PF02661">
    <property type="entry name" value="Fic"/>
    <property type="match status" value="1"/>
</dbReference>
<dbReference type="Proteomes" id="UP000052979">
    <property type="component" value="Unassembled WGS sequence"/>
</dbReference>
<dbReference type="GO" id="GO:0016301">
    <property type="term" value="F:kinase activity"/>
    <property type="evidence" value="ECO:0007669"/>
    <property type="project" value="InterPro"/>
</dbReference>
<protein>
    <recommendedName>
        <fullName evidence="1">Fido domain-containing protein</fullName>
    </recommendedName>
</protein>
<dbReference type="AlphaFoldDB" id="A0A0U1PUJ6"/>
<dbReference type="PANTHER" id="PTHR39426">
    <property type="entry name" value="HOMOLOGY TO DEATH-ON-CURING PROTEIN OF PHAGE P1"/>
    <property type="match status" value="1"/>
</dbReference>
<name>A0A0U1PUJ6_9MICO</name>
<keyword evidence="3" id="KW-1185">Reference proteome</keyword>
<gene>
    <name evidence="2" type="ORF">VT73_04900</name>
</gene>
<dbReference type="InterPro" id="IPR053737">
    <property type="entry name" value="Type_II_TA_Toxin"/>
</dbReference>
<accession>A0A0U1PUJ6</accession>
<evidence type="ECO:0000259" key="1">
    <source>
        <dbReference type="Pfam" id="PF02661"/>
    </source>
</evidence>
<proteinExistence type="predicted"/>
<evidence type="ECO:0000313" key="3">
    <source>
        <dbReference type="Proteomes" id="UP000052979"/>
    </source>
</evidence>
<organism evidence="2 3">
    <name type="scientific">Rathayibacter toxicus</name>
    <dbReference type="NCBI Taxonomy" id="145458"/>
    <lineage>
        <taxon>Bacteria</taxon>
        <taxon>Bacillati</taxon>
        <taxon>Actinomycetota</taxon>
        <taxon>Actinomycetes</taxon>
        <taxon>Micrococcales</taxon>
        <taxon>Microbacteriaceae</taxon>
        <taxon>Rathayibacter</taxon>
    </lineage>
</organism>
<dbReference type="KEGG" id="rtc:APU90_02605"/>
<sequence>MNIDDLTYPTIEQIVEINDINTGGFPRGNEGIMGIEGTLGRMSQSWGGSHLYPTVWLKAAALLHGLATTQSFVEGNKRTAWLAADRFLTVNSFALRDLGTSTVVYMVLAIARGTFSVEEMMMEHLMLLAPV</sequence>
<evidence type="ECO:0000313" key="2">
    <source>
        <dbReference type="EMBL" id="KKM46357.1"/>
    </source>
</evidence>
<dbReference type="InterPro" id="IPR003812">
    <property type="entry name" value="Fido"/>
</dbReference>
<dbReference type="PANTHER" id="PTHR39426:SF1">
    <property type="entry name" value="HOMOLOGY TO DEATH-ON-CURING PROTEIN OF PHAGE P1"/>
    <property type="match status" value="1"/>
</dbReference>
<dbReference type="InterPro" id="IPR006440">
    <property type="entry name" value="Doc"/>
</dbReference>
<reference evidence="2 3" key="1">
    <citation type="submission" date="2015-04" db="EMBL/GenBank/DDBJ databases">
        <title>Draft genome sequence of Rathayibacter toxicus strain FH-142 (AKA 70134 or CS 32), a Western Australian isolate.</title>
        <authorList>
            <consortium name="Consortium for Microbial Forensics and Genomics (microFORGE)"/>
            <person name="Knight B.M."/>
            <person name="Roberts D.P."/>
            <person name="Lin D."/>
            <person name="Hari K."/>
            <person name="Fletcher J."/>
            <person name="Melcher U."/>
            <person name="Blagden T."/>
            <person name="Luster D.G."/>
            <person name="Sechler A.J."/>
            <person name="Schneider W.L."/>
            <person name="Winegar R.A."/>
        </authorList>
    </citation>
    <scope>NUCLEOTIDE SEQUENCE [LARGE SCALE GENOMIC DNA]</scope>
    <source>
        <strain evidence="2 3">FH142</strain>
    </source>
</reference>
<comment type="caution">
    <text evidence="2">The sequence shown here is derived from an EMBL/GenBank/DDBJ whole genome shotgun (WGS) entry which is preliminary data.</text>
</comment>
<dbReference type="PATRIC" id="fig|145458.8.peg.1110"/>
<dbReference type="Gene3D" id="1.20.120.1870">
    <property type="entry name" value="Fic/DOC protein, Fido domain"/>
    <property type="match status" value="1"/>
</dbReference>